<dbReference type="GO" id="GO:0071555">
    <property type="term" value="P:cell wall organization"/>
    <property type="evidence" value="ECO:0007669"/>
    <property type="project" value="InterPro"/>
</dbReference>
<dbReference type="Pfam" id="PF07694">
    <property type="entry name" value="5TM-5TMR_LYT"/>
    <property type="match status" value="1"/>
</dbReference>
<dbReference type="SMART" id="SM00267">
    <property type="entry name" value="GGDEF"/>
    <property type="match status" value="1"/>
</dbReference>
<evidence type="ECO:0000256" key="4">
    <source>
        <dbReference type="ARBA" id="ARBA00022989"/>
    </source>
</evidence>
<dbReference type="CDD" id="cd01949">
    <property type="entry name" value="GGDEF"/>
    <property type="match status" value="1"/>
</dbReference>
<dbReference type="Gene3D" id="3.30.70.270">
    <property type="match status" value="1"/>
</dbReference>
<dbReference type="Proteomes" id="UP000650466">
    <property type="component" value="Unassembled WGS sequence"/>
</dbReference>
<evidence type="ECO:0000313" key="9">
    <source>
        <dbReference type="Proteomes" id="UP000650466"/>
    </source>
</evidence>
<keyword evidence="5 6" id="KW-0472">Membrane</keyword>
<sequence length="369" mass="41763">MNEYLIPLTSACTLVTLNYIATKLRSKMLIESHEHLLAPLLTGLASIIMMLQPLPEAFGLIDLRSLPIFMAGLRYGLPVAILSTVLPSGYSFILQENHGLFVIAQDLAAPALLSSFFHNKEYRSGFLDIPIRHGLQICTLVFIVRLMTHAYLTGSFSLDYAADLLFMQFIMTATFILLIAMVNDENKNWRLQRQLEMQANQDGLTRLPNLRSFISIAKNAMRMRKVSIMMIDIDNFKRYNDHFGHLEGDQLLRDIASILRHYVQEQDYVARYGGEEFILISTETDPIRLAAYAQRLCEAVAGSFQEQSNNVYPQITISIGISIAGAPQEELQQIISEADHALYESKHSGKNRFTFYTGAKIAKHKMNAY</sequence>
<dbReference type="RefSeq" id="WP_188177283.1">
    <property type="nucleotide sequence ID" value="NZ_JACVVD010000011.1"/>
</dbReference>
<dbReference type="GO" id="GO:0052621">
    <property type="term" value="F:diguanylate cyclase activity"/>
    <property type="evidence" value="ECO:0007669"/>
    <property type="project" value="TreeGrafter"/>
</dbReference>
<dbReference type="FunFam" id="3.30.70.270:FF:000001">
    <property type="entry name" value="Diguanylate cyclase domain protein"/>
    <property type="match status" value="1"/>
</dbReference>
<comment type="caution">
    <text evidence="8">The sequence shown here is derived from an EMBL/GenBank/DDBJ whole genome shotgun (WGS) entry which is preliminary data.</text>
</comment>
<dbReference type="GO" id="GO:1902201">
    <property type="term" value="P:negative regulation of bacterial-type flagellum-dependent cell motility"/>
    <property type="evidence" value="ECO:0007669"/>
    <property type="project" value="TreeGrafter"/>
</dbReference>
<dbReference type="GO" id="GO:0000155">
    <property type="term" value="F:phosphorelay sensor kinase activity"/>
    <property type="evidence" value="ECO:0007669"/>
    <property type="project" value="InterPro"/>
</dbReference>
<evidence type="ECO:0000259" key="7">
    <source>
        <dbReference type="PROSITE" id="PS50887"/>
    </source>
</evidence>
<feature type="domain" description="GGDEF" evidence="7">
    <location>
        <begin position="224"/>
        <end position="358"/>
    </location>
</feature>
<keyword evidence="9" id="KW-1185">Reference proteome</keyword>
<dbReference type="GO" id="GO:0005886">
    <property type="term" value="C:plasma membrane"/>
    <property type="evidence" value="ECO:0007669"/>
    <property type="project" value="UniProtKB-SubCell"/>
</dbReference>
<evidence type="ECO:0000256" key="1">
    <source>
        <dbReference type="ARBA" id="ARBA00004651"/>
    </source>
</evidence>
<proteinExistence type="predicted"/>
<gene>
    <name evidence="8" type="ORF">ICC18_25685</name>
</gene>
<dbReference type="InterPro" id="IPR000160">
    <property type="entry name" value="GGDEF_dom"/>
</dbReference>
<feature type="transmembrane region" description="Helical" evidence="6">
    <location>
        <begin position="36"/>
        <end position="54"/>
    </location>
</feature>
<dbReference type="InterPro" id="IPR043128">
    <property type="entry name" value="Rev_trsase/Diguanyl_cyclase"/>
</dbReference>
<dbReference type="NCBIfam" id="TIGR00254">
    <property type="entry name" value="GGDEF"/>
    <property type="match status" value="1"/>
</dbReference>
<evidence type="ECO:0000313" key="8">
    <source>
        <dbReference type="EMBL" id="MBD0383500.1"/>
    </source>
</evidence>
<keyword evidence="3 6" id="KW-0812">Transmembrane</keyword>
<evidence type="ECO:0000256" key="2">
    <source>
        <dbReference type="ARBA" id="ARBA00022475"/>
    </source>
</evidence>
<name>A0A926QLD7_9BACL</name>
<keyword evidence="2" id="KW-1003">Cell membrane</keyword>
<dbReference type="InterPro" id="IPR029787">
    <property type="entry name" value="Nucleotide_cyclase"/>
</dbReference>
<protein>
    <submittedName>
        <fullName evidence="8">GGDEF domain-containing protein</fullName>
    </submittedName>
</protein>
<reference evidence="8" key="1">
    <citation type="submission" date="2020-09" db="EMBL/GenBank/DDBJ databases">
        <title>Draft Genome Sequence of Paenibacillus sp. WST5.</title>
        <authorList>
            <person name="Bao Z."/>
        </authorList>
    </citation>
    <scope>NUCLEOTIDE SEQUENCE</scope>
    <source>
        <strain evidence="8">WST5</strain>
    </source>
</reference>
<evidence type="ECO:0000256" key="5">
    <source>
        <dbReference type="ARBA" id="ARBA00023136"/>
    </source>
</evidence>
<evidence type="ECO:0000256" key="3">
    <source>
        <dbReference type="ARBA" id="ARBA00022692"/>
    </source>
</evidence>
<dbReference type="PANTHER" id="PTHR45138:SF9">
    <property type="entry name" value="DIGUANYLATE CYCLASE DGCM-RELATED"/>
    <property type="match status" value="1"/>
</dbReference>
<dbReference type="InterPro" id="IPR050469">
    <property type="entry name" value="Diguanylate_Cyclase"/>
</dbReference>
<dbReference type="PANTHER" id="PTHR45138">
    <property type="entry name" value="REGULATORY COMPONENTS OF SENSORY TRANSDUCTION SYSTEM"/>
    <property type="match status" value="1"/>
</dbReference>
<accession>A0A926QLD7</accession>
<organism evidence="8 9">
    <name type="scientific">Paenibacillus sedimenti</name>
    <dbReference type="NCBI Taxonomy" id="2770274"/>
    <lineage>
        <taxon>Bacteria</taxon>
        <taxon>Bacillati</taxon>
        <taxon>Bacillota</taxon>
        <taxon>Bacilli</taxon>
        <taxon>Bacillales</taxon>
        <taxon>Paenibacillaceae</taxon>
        <taxon>Paenibacillus</taxon>
    </lineage>
</organism>
<dbReference type="AlphaFoldDB" id="A0A926QLD7"/>
<dbReference type="InterPro" id="IPR011620">
    <property type="entry name" value="Sig_transdc_His_kinase_LytS_TM"/>
</dbReference>
<feature type="transmembrane region" description="Helical" evidence="6">
    <location>
        <begin position="164"/>
        <end position="183"/>
    </location>
</feature>
<feature type="transmembrane region" description="Helical" evidence="6">
    <location>
        <begin position="129"/>
        <end position="152"/>
    </location>
</feature>
<dbReference type="SUPFAM" id="SSF55073">
    <property type="entry name" value="Nucleotide cyclase"/>
    <property type="match status" value="1"/>
</dbReference>
<evidence type="ECO:0000256" key="6">
    <source>
        <dbReference type="SAM" id="Phobius"/>
    </source>
</evidence>
<feature type="transmembrane region" description="Helical" evidence="6">
    <location>
        <begin position="75"/>
        <end position="93"/>
    </location>
</feature>
<dbReference type="EMBL" id="JACVVD010000011">
    <property type="protein sequence ID" value="MBD0383500.1"/>
    <property type="molecule type" value="Genomic_DNA"/>
</dbReference>
<dbReference type="GO" id="GO:0043709">
    <property type="term" value="P:cell adhesion involved in single-species biofilm formation"/>
    <property type="evidence" value="ECO:0007669"/>
    <property type="project" value="TreeGrafter"/>
</dbReference>
<keyword evidence="4 6" id="KW-1133">Transmembrane helix</keyword>
<comment type="subcellular location">
    <subcellularLocation>
        <location evidence="1">Cell membrane</location>
        <topology evidence="1">Multi-pass membrane protein</topology>
    </subcellularLocation>
</comment>
<dbReference type="Pfam" id="PF00990">
    <property type="entry name" value="GGDEF"/>
    <property type="match status" value="1"/>
</dbReference>
<dbReference type="PROSITE" id="PS50887">
    <property type="entry name" value="GGDEF"/>
    <property type="match status" value="1"/>
</dbReference>